<dbReference type="InterPro" id="IPR000792">
    <property type="entry name" value="Tscrpt_reg_LuxR_C"/>
</dbReference>
<accession>A0A3N0V4N2</accession>
<evidence type="ECO:0000256" key="3">
    <source>
        <dbReference type="PROSITE-ProRule" id="PRU00169"/>
    </source>
</evidence>
<dbReference type="SUPFAM" id="SSF46894">
    <property type="entry name" value="C-terminal effector domain of the bipartite response regulators"/>
    <property type="match status" value="1"/>
</dbReference>
<dbReference type="CDD" id="cd06170">
    <property type="entry name" value="LuxR_C_like"/>
    <property type="match status" value="1"/>
</dbReference>
<evidence type="ECO:0000313" key="7">
    <source>
        <dbReference type="Proteomes" id="UP000282106"/>
    </source>
</evidence>
<dbReference type="Gene3D" id="3.40.50.2300">
    <property type="match status" value="1"/>
</dbReference>
<dbReference type="PROSITE" id="PS50043">
    <property type="entry name" value="HTH_LUXR_2"/>
    <property type="match status" value="1"/>
</dbReference>
<dbReference type="GO" id="GO:0003677">
    <property type="term" value="F:DNA binding"/>
    <property type="evidence" value="ECO:0007669"/>
    <property type="project" value="UniProtKB-KW"/>
</dbReference>
<dbReference type="SMART" id="SM00448">
    <property type="entry name" value="REC"/>
    <property type="match status" value="1"/>
</dbReference>
<keyword evidence="2 6" id="KW-0238">DNA-binding</keyword>
<evidence type="ECO:0000259" key="5">
    <source>
        <dbReference type="PROSITE" id="PS50110"/>
    </source>
</evidence>
<dbReference type="InterPro" id="IPR001789">
    <property type="entry name" value="Sig_transdc_resp-reg_receiver"/>
</dbReference>
<proteinExistence type="predicted"/>
<dbReference type="GO" id="GO:0006355">
    <property type="term" value="P:regulation of DNA-templated transcription"/>
    <property type="evidence" value="ECO:0007669"/>
    <property type="project" value="InterPro"/>
</dbReference>
<dbReference type="PRINTS" id="PR00038">
    <property type="entry name" value="HTHLUXR"/>
</dbReference>
<dbReference type="SUPFAM" id="SSF52172">
    <property type="entry name" value="CheY-like"/>
    <property type="match status" value="1"/>
</dbReference>
<dbReference type="InterPro" id="IPR016032">
    <property type="entry name" value="Sig_transdc_resp-reg_C-effctor"/>
</dbReference>
<reference evidence="6 7" key="1">
    <citation type="submission" date="2018-10" db="EMBL/GenBank/DDBJ databases">
        <authorList>
            <person name="Chen W.-M."/>
        </authorList>
    </citation>
    <scope>NUCLEOTIDE SEQUENCE [LARGE SCALE GENOMIC DNA]</scope>
    <source>
        <strain evidence="6 7">THS-13</strain>
    </source>
</reference>
<dbReference type="PANTHER" id="PTHR43214">
    <property type="entry name" value="TWO-COMPONENT RESPONSE REGULATOR"/>
    <property type="match status" value="1"/>
</dbReference>
<protein>
    <submittedName>
        <fullName evidence="6">DNA-binding response regulator</fullName>
    </submittedName>
</protein>
<dbReference type="GO" id="GO:0000160">
    <property type="term" value="P:phosphorelay signal transduction system"/>
    <property type="evidence" value="ECO:0007669"/>
    <property type="project" value="InterPro"/>
</dbReference>
<name>A0A3N0V4N2_9GAMM</name>
<dbReference type="Proteomes" id="UP000282106">
    <property type="component" value="Unassembled WGS sequence"/>
</dbReference>
<dbReference type="SMART" id="SM00421">
    <property type="entry name" value="HTH_LUXR"/>
    <property type="match status" value="1"/>
</dbReference>
<keyword evidence="7" id="KW-1185">Reference proteome</keyword>
<dbReference type="InterPro" id="IPR039420">
    <property type="entry name" value="WalR-like"/>
</dbReference>
<evidence type="ECO:0000259" key="4">
    <source>
        <dbReference type="PROSITE" id="PS50043"/>
    </source>
</evidence>
<dbReference type="PROSITE" id="PS50110">
    <property type="entry name" value="RESPONSE_REGULATORY"/>
    <property type="match status" value="1"/>
</dbReference>
<feature type="domain" description="HTH luxR-type" evidence="4">
    <location>
        <begin position="146"/>
        <end position="211"/>
    </location>
</feature>
<feature type="domain" description="Response regulatory" evidence="5">
    <location>
        <begin position="6"/>
        <end position="124"/>
    </location>
</feature>
<organism evidence="6 7">
    <name type="scientific">Stagnimonas aquatica</name>
    <dbReference type="NCBI Taxonomy" id="2689987"/>
    <lineage>
        <taxon>Bacteria</taxon>
        <taxon>Pseudomonadati</taxon>
        <taxon>Pseudomonadota</taxon>
        <taxon>Gammaproteobacteria</taxon>
        <taxon>Nevskiales</taxon>
        <taxon>Nevskiaceae</taxon>
        <taxon>Stagnimonas</taxon>
    </lineage>
</organism>
<gene>
    <name evidence="6" type="ORF">ED208_13650</name>
</gene>
<dbReference type="InParanoid" id="A0A3N0V4N2"/>
<dbReference type="Pfam" id="PF00072">
    <property type="entry name" value="Response_reg"/>
    <property type="match status" value="1"/>
</dbReference>
<dbReference type="InterPro" id="IPR058245">
    <property type="entry name" value="NreC/VraR/RcsB-like_REC"/>
</dbReference>
<dbReference type="InterPro" id="IPR011006">
    <property type="entry name" value="CheY-like_superfamily"/>
</dbReference>
<dbReference type="Pfam" id="PF00196">
    <property type="entry name" value="GerE"/>
    <property type="match status" value="1"/>
</dbReference>
<sequence length="218" mass="24057">MRPLLRLILADELGLVRAGLRRLLEDIHHPRVEVLAETGDGQELLELVSRLRPDLVVTDIALHRISGLEANQQIRRHYPEVAVLFLTARSEPSHVRQAMQHGAAGYVVKDGEPLELTLALRALAKGQHYLSPKVSGAAFERRLRAEGLGQSELTARQRQVLRLMARGKSTKEIAALMGVSAKTVETHRARMAQTLGLYGVNALMRYAIKDAIDSGEVG</sequence>
<evidence type="ECO:0000256" key="2">
    <source>
        <dbReference type="ARBA" id="ARBA00023125"/>
    </source>
</evidence>
<dbReference type="PANTHER" id="PTHR43214:SF43">
    <property type="entry name" value="TWO-COMPONENT RESPONSE REGULATOR"/>
    <property type="match status" value="1"/>
</dbReference>
<dbReference type="CDD" id="cd17535">
    <property type="entry name" value="REC_NarL-like"/>
    <property type="match status" value="1"/>
</dbReference>
<dbReference type="RefSeq" id="WP_123212480.1">
    <property type="nucleotide sequence ID" value="NZ_RJVO01000007.1"/>
</dbReference>
<dbReference type="AlphaFoldDB" id="A0A3N0V4N2"/>
<evidence type="ECO:0000256" key="1">
    <source>
        <dbReference type="ARBA" id="ARBA00022553"/>
    </source>
</evidence>
<dbReference type="FunCoup" id="A0A3N0V4N2">
    <property type="interactions" value="179"/>
</dbReference>
<evidence type="ECO:0000313" key="6">
    <source>
        <dbReference type="EMBL" id="ROH87756.1"/>
    </source>
</evidence>
<dbReference type="EMBL" id="RJVO01000007">
    <property type="protein sequence ID" value="ROH87756.1"/>
    <property type="molecule type" value="Genomic_DNA"/>
</dbReference>
<feature type="modified residue" description="4-aspartylphosphate" evidence="3">
    <location>
        <position position="59"/>
    </location>
</feature>
<comment type="caution">
    <text evidence="6">The sequence shown here is derived from an EMBL/GenBank/DDBJ whole genome shotgun (WGS) entry which is preliminary data.</text>
</comment>
<keyword evidence="1 3" id="KW-0597">Phosphoprotein</keyword>